<dbReference type="InterPro" id="IPR012910">
    <property type="entry name" value="Plug_dom"/>
</dbReference>
<dbReference type="EMBL" id="JAABOQ010000003">
    <property type="protein sequence ID" value="NER17168.1"/>
    <property type="molecule type" value="Genomic_DNA"/>
</dbReference>
<dbReference type="GO" id="GO:0015344">
    <property type="term" value="F:siderophore uptake transmembrane transporter activity"/>
    <property type="evidence" value="ECO:0007669"/>
    <property type="project" value="TreeGrafter"/>
</dbReference>
<dbReference type="AlphaFoldDB" id="A0A6M0CGW9"/>
<dbReference type="Gene3D" id="2.40.170.20">
    <property type="entry name" value="TonB-dependent receptor, beta-barrel domain"/>
    <property type="match status" value="1"/>
</dbReference>
<evidence type="ECO:0000256" key="8">
    <source>
        <dbReference type="ARBA" id="ARBA00023170"/>
    </source>
</evidence>
<evidence type="ECO:0000259" key="13">
    <source>
        <dbReference type="Pfam" id="PF00593"/>
    </source>
</evidence>
<evidence type="ECO:0000256" key="3">
    <source>
        <dbReference type="ARBA" id="ARBA00022452"/>
    </source>
</evidence>
<keyword evidence="6 11" id="KW-0798">TonB box</keyword>
<dbReference type="RefSeq" id="WP_164031380.1">
    <property type="nucleotide sequence ID" value="NZ_JAABOQ010000003.1"/>
</dbReference>
<evidence type="ECO:0000256" key="11">
    <source>
        <dbReference type="RuleBase" id="RU003357"/>
    </source>
</evidence>
<dbReference type="Pfam" id="PF07715">
    <property type="entry name" value="Plug"/>
    <property type="match status" value="1"/>
</dbReference>
<evidence type="ECO:0000313" key="16">
    <source>
        <dbReference type="Proteomes" id="UP000474296"/>
    </source>
</evidence>
<name>A0A6M0CGW9_9FLAO</name>
<dbReference type="InterPro" id="IPR039426">
    <property type="entry name" value="TonB-dep_rcpt-like"/>
</dbReference>
<sequence>MKFLISFSPNFPEQSRLFLIAMKAHIFRVALVLIFLSSFSASAQQITVKDQVEDEILIGVAIYNPDASKSTITNENGQADLSQFDLGEEIIFEHIGFIKKTITKARYFRNGFIVYLSPEAERLNEVVLSASKTGEAKTRVAEKIAVLSSQTIQRSAPQTSADILTEAPGVRIQKSQGGGGSPVIRGFEANRVLLVVDGVRLNNAIFRSGHLQNAITISPNGLERTEVIFGPSSVIYGSDALGGVVHYYTKTPQINDTKRFSGGFLSRYSQATDETTNSLDMQFSFGRWASFTNISYSSFGDIRMGRNRKHGFDDWGLVNLYSNNTEEFYNPDPVVNSNPNEQKGTSYDQFDLLQKFSVKLNDKTSFGLNIQFSESSNVPRFDRLAEYRDGTLRFARWDYGPQKRFLVSPQLQINPKRKWMSKGTITAAFQSIEESRIERSFGSITRESQIEDVEVYSLNADFFADLRAKRNLSYGLEFTYNDVQSTAFSEDLVLQGNRIVGLEERQAIPTRYPSDGSSYSTAAAYANYRQDINKNSTFNSGIRYTFTKLKAAWNEQALVDSNLDEVMTSNNSVTATLGYVFRPTKNWQLNAVLSSGFRSPNIDDIGKIREQGGTLTIPNPYLEPEFAYNGEIGITKYLGRKSNAISFTTYYTWLRSVIGRDDFVVEGDTTTADANTILFNGEEVETLANTNLGNAYIVGGTFDVNTQIVKNLRFKSNLTYTAGRIFDGDRSLPSILPFFGSATLSYDKNKIDSQLYFRFSGSKNPEDFSEGGEDGLEETPLINPNATEDVDRYAGLPSWNTLGAAIAYNFSSSLRLQLSMDNIFDRHYREFASGISAPGRNFRVMASVNF</sequence>
<keyword evidence="8 15" id="KW-0675">Receptor</keyword>
<dbReference type="GO" id="GO:0044718">
    <property type="term" value="P:siderophore transmembrane transport"/>
    <property type="evidence" value="ECO:0007669"/>
    <property type="project" value="TreeGrafter"/>
</dbReference>
<evidence type="ECO:0000256" key="7">
    <source>
        <dbReference type="ARBA" id="ARBA00023136"/>
    </source>
</evidence>
<evidence type="ECO:0000256" key="2">
    <source>
        <dbReference type="ARBA" id="ARBA00022448"/>
    </source>
</evidence>
<accession>A0A6M0CGW9</accession>
<evidence type="ECO:0000313" key="15">
    <source>
        <dbReference type="EMBL" id="NER17168.1"/>
    </source>
</evidence>
<evidence type="ECO:0000256" key="4">
    <source>
        <dbReference type="ARBA" id="ARBA00022692"/>
    </source>
</evidence>
<keyword evidence="16" id="KW-1185">Reference proteome</keyword>
<organism evidence="15 16">
    <name type="scientific">Spongiivirga citrea</name>
    <dbReference type="NCBI Taxonomy" id="1481457"/>
    <lineage>
        <taxon>Bacteria</taxon>
        <taxon>Pseudomonadati</taxon>
        <taxon>Bacteroidota</taxon>
        <taxon>Flavobacteriia</taxon>
        <taxon>Flavobacteriales</taxon>
        <taxon>Flavobacteriaceae</taxon>
        <taxon>Spongiivirga</taxon>
    </lineage>
</organism>
<evidence type="ECO:0000256" key="10">
    <source>
        <dbReference type="PROSITE-ProRule" id="PRU01360"/>
    </source>
</evidence>
<evidence type="ECO:0000256" key="6">
    <source>
        <dbReference type="ARBA" id="ARBA00023077"/>
    </source>
</evidence>
<feature type="signal peptide" evidence="12">
    <location>
        <begin position="1"/>
        <end position="43"/>
    </location>
</feature>
<dbReference type="PROSITE" id="PS52016">
    <property type="entry name" value="TONB_DEPENDENT_REC_3"/>
    <property type="match status" value="1"/>
</dbReference>
<comment type="similarity">
    <text evidence="10 11">Belongs to the TonB-dependent receptor family.</text>
</comment>
<dbReference type="GO" id="GO:0009279">
    <property type="term" value="C:cell outer membrane"/>
    <property type="evidence" value="ECO:0007669"/>
    <property type="project" value="UniProtKB-SubCell"/>
</dbReference>
<dbReference type="SUPFAM" id="SSF56935">
    <property type="entry name" value="Porins"/>
    <property type="match status" value="1"/>
</dbReference>
<feature type="domain" description="TonB-dependent receptor plug" evidence="14">
    <location>
        <begin position="139"/>
        <end position="244"/>
    </location>
</feature>
<evidence type="ECO:0000256" key="1">
    <source>
        <dbReference type="ARBA" id="ARBA00004571"/>
    </source>
</evidence>
<feature type="chain" id="PRO_5027002169" evidence="12">
    <location>
        <begin position="44"/>
        <end position="850"/>
    </location>
</feature>
<keyword evidence="4 10" id="KW-0812">Transmembrane</keyword>
<evidence type="ECO:0000256" key="9">
    <source>
        <dbReference type="ARBA" id="ARBA00023237"/>
    </source>
</evidence>
<comment type="subcellular location">
    <subcellularLocation>
        <location evidence="1 10">Cell outer membrane</location>
        <topology evidence="1 10">Multi-pass membrane protein</topology>
    </subcellularLocation>
</comment>
<gene>
    <name evidence="15" type="ORF">GWK10_08095</name>
</gene>
<dbReference type="PANTHER" id="PTHR30069">
    <property type="entry name" value="TONB-DEPENDENT OUTER MEMBRANE RECEPTOR"/>
    <property type="match status" value="1"/>
</dbReference>
<keyword evidence="3 10" id="KW-1134">Transmembrane beta strand</keyword>
<dbReference type="Gene3D" id="2.170.130.10">
    <property type="entry name" value="TonB-dependent receptor, plug domain"/>
    <property type="match status" value="1"/>
</dbReference>
<keyword evidence="5 12" id="KW-0732">Signal</keyword>
<dbReference type="InterPro" id="IPR036942">
    <property type="entry name" value="Beta-barrel_TonB_sf"/>
</dbReference>
<evidence type="ECO:0000256" key="12">
    <source>
        <dbReference type="SAM" id="SignalP"/>
    </source>
</evidence>
<feature type="domain" description="TonB-dependent receptor-like beta-barrel" evidence="13">
    <location>
        <begin position="361"/>
        <end position="823"/>
    </location>
</feature>
<protein>
    <submittedName>
        <fullName evidence="15">TonB-dependent receptor</fullName>
    </submittedName>
</protein>
<keyword evidence="7 10" id="KW-0472">Membrane</keyword>
<dbReference type="InterPro" id="IPR037066">
    <property type="entry name" value="Plug_dom_sf"/>
</dbReference>
<dbReference type="PANTHER" id="PTHR30069:SF29">
    <property type="entry name" value="HEMOGLOBIN AND HEMOGLOBIN-HAPTOGLOBIN-BINDING PROTEIN 1-RELATED"/>
    <property type="match status" value="1"/>
</dbReference>
<dbReference type="CDD" id="cd01347">
    <property type="entry name" value="ligand_gated_channel"/>
    <property type="match status" value="1"/>
</dbReference>
<reference evidence="15 16" key="1">
    <citation type="submission" date="2020-01" db="EMBL/GenBank/DDBJ databases">
        <title>Spongiivirga citrea KCTC 32990T.</title>
        <authorList>
            <person name="Wang G."/>
        </authorList>
    </citation>
    <scope>NUCLEOTIDE SEQUENCE [LARGE SCALE GENOMIC DNA]</scope>
    <source>
        <strain evidence="15 16">KCTC 32990</strain>
    </source>
</reference>
<evidence type="ECO:0000256" key="5">
    <source>
        <dbReference type="ARBA" id="ARBA00022729"/>
    </source>
</evidence>
<keyword evidence="2 10" id="KW-0813">Transport</keyword>
<comment type="caution">
    <text evidence="15">The sequence shown here is derived from an EMBL/GenBank/DDBJ whole genome shotgun (WGS) entry which is preliminary data.</text>
</comment>
<dbReference type="Proteomes" id="UP000474296">
    <property type="component" value="Unassembled WGS sequence"/>
</dbReference>
<evidence type="ECO:0000259" key="14">
    <source>
        <dbReference type="Pfam" id="PF07715"/>
    </source>
</evidence>
<proteinExistence type="inferred from homology"/>
<keyword evidence="9 10" id="KW-0998">Cell outer membrane</keyword>
<dbReference type="InterPro" id="IPR000531">
    <property type="entry name" value="Beta-barrel_TonB"/>
</dbReference>
<dbReference type="Pfam" id="PF00593">
    <property type="entry name" value="TonB_dep_Rec_b-barrel"/>
    <property type="match status" value="1"/>
</dbReference>